<feature type="domain" description="Thioredoxin" evidence="1">
    <location>
        <begin position="26"/>
        <end position="164"/>
    </location>
</feature>
<dbReference type="CDD" id="cd02947">
    <property type="entry name" value="TRX_family"/>
    <property type="match status" value="1"/>
</dbReference>
<comment type="caution">
    <text evidence="2">The sequence shown here is derived from an EMBL/GenBank/DDBJ whole genome shotgun (WGS) entry which is preliminary data.</text>
</comment>
<accession>A0ABR1YR77</accession>
<dbReference type="EMBL" id="JBBWRZ010000005">
    <property type="protein sequence ID" value="KAK8235948.1"/>
    <property type="molecule type" value="Genomic_DNA"/>
</dbReference>
<evidence type="ECO:0000313" key="3">
    <source>
        <dbReference type="Proteomes" id="UP001492380"/>
    </source>
</evidence>
<dbReference type="Proteomes" id="UP001492380">
    <property type="component" value="Unassembled WGS sequence"/>
</dbReference>
<dbReference type="SUPFAM" id="SSF52833">
    <property type="entry name" value="Thioredoxin-like"/>
    <property type="match status" value="1"/>
</dbReference>
<dbReference type="Gene3D" id="3.40.30.10">
    <property type="entry name" value="Glutaredoxin"/>
    <property type="match status" value="1"/>
</dbReference>
<dbReference type="InterPro" id="IPR013766">
    <property type="entry name" value="Thioredoxin_domain"/>
</dbReference>
<gene>
    <name evidence="2" type="ORF">HDK90DRAFT_413443</name>
</gene>
<name>A0ABR1YR77_9PEZI</name>
<evidence type="ECO:0000313" key="2">
    <source>
        <dbReference type="EMBL" id="KAK8235948.1"/>
    </source>
</evidence>
<organism evidence="2 3">
    <name type="scientific">Phyllosticta capitalensis</name>
    <dbReference type="NCBI Taxonomy" id="121624"/>
    <lineage>
        <taxon>Eukaryota</taxon>
        <taxon>Fungi</taxon>
        <taxon>Dikarya</taxon>
        <taxon>Ascomycota</taxon>
        <taxon>Pezizomycotina</taxon>
        <taxon>Dothideomycetes</taxon>
        <taxon>Dothideomycetes incertae sedis</taxon>
        <taxon>Botryosphaeriales</taxon>
        <taxon>Phyllostictaceae</taxon>
        <taxon>Phyllosticta</taxon>
    </lineage>
</organism>
<evidence type="ECO:0000259" key="1">
    <source>
        <dbReference type="PROSITE" id="PS51352"/>
    </source>
</evidence>
<sequence>MACKRPSILSARVLVRVSVPGLRTGRTFASSAPRFAASNANRIYTSVRNPDEFANLLLLSASTRRPLITLWSASWCPSCQAVKPILEELVGKEGVGEEQGGVGYAEVEVDAATIGDLPITYRINSMPTLLAFDRQEAQFETRVTAVDKMKNREFLRQWIVGEAKRRGQGGGGGAGILGKWFG</sequence>
<protein>
    <recommendedName>
        <fullName evidence="1">Thioredoxin domain-containing protein</fullName>
    </recommendedName>
</protein>
<dbReference type="InterPro" id="IPR036249">
    <property type="entry name" value="Thioredoxin-like_sf"/>
</dbReference>
<keyword evidence="3" id="KW-1185">Reference proteome</keyword>
<proteinExistence type="predicted"/>
<dbReference type="Pfam" id="PF00085">
    <property type="entry name" value="Thioredoxin"/>
    <property type="match status" value="1"/>
</dbReference>
<reference evidence="2 3" key="1">
    <citation type="submission" date="2024-04" db="EMBL/GenBank/DDBJ databases">
        <title>Phyllosticta paracitricarpa is synonymous to the EU quarantine fungus P. citricarpa based on phylogenomic analyses.</title>
        <authorList>
            <consortium name="Lawrence Berkeley National Laboratory"/>
            <person name="Van Ingen-Buijs V.A."/>
            <person name="Van Westerhoven A.C."/>
            <person name="Haridas S."/>
            <person name="Skiadas P."/>
            <person name="Martin F."/>
            <person name="Groenewald J.Z."/>
            <person name="Crous P.W."/>
            <person name="Seidl M.F."/>
        </authorList>
    </citation>
    <scope>NUCLEOTIDE SEQUENCE [LARGE SCALE GENOMIC DNA]</scope>
    <source>
        <strain evidence="2 3">CBS 123374</strain>
    </source>
</reference>
<dbReference type="PROSITE" id="PS51352">
    <property type="entry name" value="THIOREDOXIN_2"/>
    <property type="match status" value="1"/>
</dbReference>